<dbReference type="SMART" id="SM00448">
    <property type="entry name" value="REC"/>
    <property type="match status" value="1"/>
</dbReference>
<gene>
    <name evidence="4" type="ORF">COT20_02300</name>
</gene>
<dbReference type="PANTHER" id="PTHR44591">
    <property type="entry name" value="STRESS RESPONSE REGULATOR PROTEIN 1"/>
    <property type="match status" value="1"/>
</dbReference>
<dbReference type="AlphaFoldDB" id="A0A2M6XU31"/>
<dbReference type="PANTHER" id="PTHR44591:SF3">
    <property type="entry name" value="RESPONSE REGULATORY DOMAIN-CONTAINING PROTEIN"/>
    <property type="match status" value="1"/>
</dbReference>
<comment type="caution">
    <text evidence="4">The sequence shown here is derived from an EMBL/GenBank/DDBJ whole genome shotgun (WGS) entry which is preliminary data.</text>
</comment>
<keyword evidence="1 2" id="KW-0597">Phosphoprotein</keyword>
<dbReference type="CDD" id="cd17574">
    <property type="entry name" value="REC_OmpR"/>
    <property type="match status" value="1"/>
</dbReference>
<dbReference type="Proteomes" id="UP000229784">
    <property type="component" value="Unassembled WGS sequence"/>
</dbReference>
<feature type="modified residue" description="4-aspartylphosphate" evidence="2">
    <location>
        <position position="54"/>
    </location>
</feature>
<dbReference type="Gene3D" id="3.40.50.2300">
    <property type="match status" value="1"/>
</dbReference>
<evidence type="ECO:0000256" key="1">
    <source>
        <dbReference type="ARBA" id="ARBA00022553"/>
    </source>
</evidence>
<protein>
    <submittedName>
        <fullName evidence="4">Response regulator</fullName>
    </submittedName>
</protein>
<evidence type="ECO:0000259" key="3">
    <source>
        <dbReference type="PROSITE" id="PS50110"/>
    </source>
</evidence>
<dbReference type="SUPFAM" id="SSF52172">
    <property type="entry name" value="CheY-like"/>
    <property type="match status" value="1"/>
</dbReference>
<name>A0A2M6XU31_9BACT</name>
<organism evidence="4 5">
    <name type="scientific">bacterium (Candidatus Gribaldobacteria) CG08_land_8_20_14_0_20_39_15</name>
    <dbReference type="NCBI Taxonomy" id="2014273"/>
    <lineage>
        <taxon>Bacteria</taxon>
        <taxon>Candidatus Gribaldobacteria</taxon>
    </lineage>
</organism>
<dbReference type="EMBL" id="PEXQ01000057">
    <property type="protein sequence ID" value="PIU14926.1"/>
    <property type="molecule type" value="Genomic_DNA"/>
</dbReference>
<feature type="domain" description="Response regulatory" evidence="3">
    <location>
        <begin position="4"/>
        <end position="121"/>
    </location>
</feature>
<evidence type="ECO:0000313" key="4">
    <source>
        <dbReference type="EMBL" id="PIU14926.1"/>
    </source>
</evidence>
<dbReference type="Pfam" id="PF00072">
    <property type="entry name" value="Response_reg"/>
    <property type="match status" value="1"/>
</dbReference>
<evidence type="ECO:0000256" key="2">
    <source>
        <dbReference type="PROSITE-ProRule" id="PRU00169"/>
    </source>
</evidence>
<sequence length="124" mass="14084">MPKKIIIIDDESSILEIYSQKFSTQANWQILTAKNGKEGLELIKQHQPNLILLDIVMPKADGFDVLQKIKKDETLKNIPVIMLTNLTDEEDKAEAFKRGALDYLVKAEHTPSQALEAVKRKLKV</sequence>
<dbReference type="GO" id="GO:0000160">
    <property type="term" value="P:phosphorelay signal transduction system"/>
    <property type="evidence" value="ECO:0007669"/>
    <property type="project" value="InterPro"/>
</dbReference>
<dbReference type="InterPro" id="IPR001789">
    <property type="entry name" value="Sig_transdc_resp-reg_receiver"/>
</dbReference>
<dbReference type="InterPro" id="IPR050595">
    <property type="entry name" value="Bact_response_regulator"/>
</dbReference>
<evidence type="ECO:0000313" key="5">
    <source>
        <dbReference type="Proteomes" id="UP000229784"/>
    </source>
</evidence>
<dbReference type="PROSITE" id="PS50110">
    <property type="entry name" value="RESPONSE_REGULATORY"/>
    <property type="match status" value="1"/>
</dbReference>
<proteinExistence type="predicted"/>
<accession>A0A2M6XU31</accession>
<reference evidence="5" key="1">
    <citation type="submission" date="2017-09" db="EMBL/GenBank/DDBJ databases">
        <title>Depth-based differentiation of microbial function through sediment-hosted aquifers and enrichment of novel symbionts in the deep terrestrial subsurface.</title>
        <authorList>
            <person name="Probst A.J."/>
            <person name="Ladd B."/>
            <person name="Jarett J.K."/>
            <person name="Geller-Mcgrath D.E."/>
            <person name="Sieber C.M.K."/>
            <person name="Emerson J.B."/>
            <person name="Anantharaman K."/>
            <person name="Thomas B.C."/>
            <person name="Malmstrom R."/>
            <person name="Stieglmeier M."/>
            <person name="Klingl A."/>
            <person name="Woyke T."/>
            <person name="Ryan C.M."/>
            <person name="Banfield J.F."/>
        </authorList>
    </citation>
    <scope>NUCLEOTIDE SEQUENCE [LARGE SCALE GENOMIC DNA]</scope>
</reference>
<dbReference type="InterPro" id="IPR011006">
    <property type="entry name" value="CheY-like_superfamily"/>
</dbReference>